<dbReference type="Gene3D" id="3.30.420.40">
    <property type="match status" value="2"/>
</dbReference>
<dbReference type="Pfam" id="PF01047">
    <property type="entry name" value="MarR"/>
    <property type="match status" value="1"/>
</dbReference>
<dbReference type="InterPro" id="IPR043129">
    <property type="entry name" value="ATPase_NBD"/>
</dbReference>
<dbReference type="Proteomes" id="UP000190121">
    <property type="component" value="Unassembled WGS sequence"/>
</dbReference>
<keyword evidence="4" id="KW-1185">Reference proteome</keyword>
<name>A0A1T4Q350_9PORP</name>
<evidence type="ECO:0000313" key="3">
    <source>
        <dbReference type="EMBL" id="SJZ97957.1"/>
    </source>
</evidence>
<evidence type="ECO:0000259" key="2">
    <source>
        <dbReference type="Pfam" id="PF01047"/>
    </source>
</evidence>
<dbReference type="PANTHER" id="PTHR18964">
    <property type="entry name" value="ROK (REPRESSOR, ORF, KINASE) FAMILY"/>
    <property type="match status" value="1"/>
</dbReference>
<dbReference type="GO" id="GO:0016301">
    <property type="term" value="F:kinase activity"/>
    <property type="evidence" value="ECO:0007669"/>
    <property type="project" value="UniProtKB-KW"/>
</dbReference>
<dbReference type="InterPro" id="IPR036388">
    <property type="entry name" value="WH-like_DNA-bd_sf"/>
</dbReference>
<dbReference type="AlphaFoldDB" id="A0A1T4Q350"/>
<dbReference type="PANTHER" id="PTHR18964:SF149">
    <property type="entry name" value="BIFUNCTIONAL UDP-N-ACETYLGLUCOSAMINE 2-EPIMERASE_N-ACETYLMANNOSAMINE KINASE"/>
    <property type="match status" value="1"/>
</dbReference>
<dbReference type="Gene3D" id="1.10.10.10">
    <property type="entry name" value="Winged helix-like DNA-binding domain superfamily/Winged helix DNA-binding domain"/>
    <property type="match status" value="1"/>
</dbReference>
<keyword evidence="3" id="KW-0808">Transferase</keyword>
<dbReference type="PROSITE" id="PS01125">
    <property type="entry name" value="ROK"/>
    <property type="match status" value="1"/>
</dbReference>
<sequence>MGNKITNERMNRLQQKSALIREIDPNTKVGQTKRKIVAYCIEHGPSTITDLAHHLMLSAPTVTKFITDLEEKGCIMSYGKLETHGGRYPFLYGLHPEVGGFIGVYIHYNKLNIGYMDIVGNILKTEYDIPFEFQNQPEKLDELSSLVLDFIDRHHIEKDHLLNININLPGRINSKTGYSYTFFADLQKESSLAEILSKKMGFYVTIDNDTRGLAYGEYTQGVGASKNAKDVLYVNLSWGLGLGIILDGKVYTGKSGFSGEFGHISIFDNEILCQCGKKGCMQTEIGGHALHREIIERVRSGETSILSNCILKGEELTLADIIEAINHGDVLCLEVLASVGRKLGRQLAGLINIFNPELVIIGGSLAATGEILRLPVETVVRTYTLNLVSSDTEIVVAELGEEAGLIGACMTARSRRFE</sequence>
<dbReference type="InterPro" id="IPR000835">
    <property type="entry name" value="HTH_MarR-typ"/>
</dbReference>
<dbReference type="GO" id="GO:0003700">
    <property type="term" value="F:DNA-binding transcription factor activity"/>
    <property type="evidence" value="ECO:0007669"/>
    <property type="project" value="InterPro"/>
</dbReference>
<proteinExistence type="inferred from homology"/>
<comment type="similarity">
    <text evidence="1">Belongs to the ROK (NagC/XylR) family.</text>
</comment>
<protein>
    <submittedName>
        <fullName evidence="3">Sugar kinase of the NBD/HSP70 family, may contain an N-terminal HTH domain</fullName>
    </submittedName>
</protein>
<reference evidence="4" key="1">
    <citation type="submission" date="2017-02" db="EMBL/GenBank/DDBJ databases">
        <authorList>
            <person name="Varghese N."/>
            <person name="Submissions S."/>
        </authorList>
    </citation>
    <scope>NUCLEOTIDE SEQUENCE [LARGE SCALE GENOMIC DNA]</scope>
    <source>
        <strain evidence="4">ATCC 51356</strain>
    </source>
</reference>
<dbReference type="InterPro" id="IPR000600">
    <property type="entry name" value="ROK"/>
</dbReference>
<organism evidence="3 4">
    <name type="scientific">Porphyromonas circumdentaria</name>
    <dbReference type="NCBI Taxonomy" id="29524"/>
    <lineage>
        <taxon>Bacteria</taxon>
        <taxon>Pseudomonadati</taxon>
        <taxon>Bacteroidota</taxon>
        <taxon>Bacteroidia</taxon>
        <taxon>Bacteroidales</taxon>
        <taxon>Porphyromonadaceae</taxon>
        <taxon>Porphyromonas</taxon>
    </lineage>
</organism>
<dbReference type="InterPro" id="IPR036390">
    <property type="entry name" value="WH_DNA-bd_sf"/>
</dbReference>
<dbReference type="SUPFAM" id="SSF53067">
    <property type="entry name" value="Actin-like ATPase domain"/>
    <property type="match status" value="2"/>
</dbReference>
<feature type="domain" description="HTH marR-type" evidence="2">
    <location>
        <begin position="39"/>
        <end position="78"/>
    </location>
</feature>
<keyword evidence="3" id="KW-0418">Kinase</keyword>
<dbReference type="STRING" id="29524.SAMN02745171_01684"/>
<dbReference type="EMBL" id="FUXE01000025">
    <property type="protein sequence ID" value="SJZ97957.1"/>
    <property type="molecule type" value="Genomic_DNA"/>
</dbReference>
<evidence type="ECO:0000313" key="4">
    <source>
        <dbReference type="Proteomes" id="UP000190121"/>
    </source>
</evidence>
<evidence type="ECO:0000256" key="1">
    <source>
        <dbReference type="ARBA" id="ARBA00006479"/>
    </source>
</evidence>
<dbReference type="InterPro" id="IPR049874">
    <property type="entry name" value="ROK_cs"/>
</dbReference>
<dbReference type="Pfam" id="PF00480">
    <property type="entry name" value="ROK"/>
    <property type="match status" value="1"/>
</dbReference>
<gene>
    <name evidence="3" type="ORF">SAMN02745171_01684</name>
</gene>
<dbReference type="SUPFAM" id="SSF46785">
    <property type="entry name" value="Winged helix' DNA-binding domain"/>
    <property type="match status" value="1"/>
</dbReference>
<accession>A0A1T4Q350</accession>